<feature type="signal peptide" evidence="1">
    <location>
        <begin position="1"/>
        <end position="20"/>
    </location>
</feature>
<proteinExistence type="predicted"/>
<keyword evidence="3" id="KW-1185">Reference proteome</keyword>
<evidence type="ECO:0008006" key="4">
    <source>
        <dbReference type="Google" id="ProtNLM"/>
    </source>
</evidence>
<accession>A0ABQ1RQ85</accession>
<dbReference type="EMBL" id="BMGJ01000015">
    <property type="protein sequence ID" value="GGD74634.1"/>
    <property type="molecule type" value="Genomic_DNA"/>
</dbReference>
<reference evidence="3" key="1">
    <citation type="journal article" date="2019" name="Int. J. Syst. Evol. Microbiol.">
        <title>The Global Catalogue of Microorganisms (GCM) 10K type strain sequencing project: providing services to taxonomists for standard genome sequencing and annotation.</title>
        <authorList>
            <consortium name="The Broad Institute Genomics Platform"/>
            <consortium name="The Broad Institute Genome Sequencing Center for Infectious Disease"/>
            <person name="Wu L."/>
            <person name="Ma J."/>
        </authorList>
    </citation>
    <scope>NUCLEOTIDE SEQUENCE [LARGE SCALE GENOMIC DNA]</scope>
    <source>
        <strain evidence="3">CGMCC 1.12923</strain>
    </source>
</reference>
<evidence type="ECO:0000313" key="3">
    <source>
        <dbReference type="Proteomes" id="UP000614272"/>
    </source>
</evidence>
<gene>
    <name evidence="2" type="ORF">GCM10011357_32090</name>
</gene>
<dbReference type="Proteomes" id="UP000614272">
    <property type="component" value="Unassembled WGS sequence"/>
</dbReference>
<dbReference type="PROSITE" id="PS51257">
    <property type="entry name" value="PROKAR_LIPOPROTEIN"/>
    <property type="match status" value="1"/>
</dbReference>
<feature type="chain" id="PRO_5045868516" description="Lipoprotein" evidence="1">
    <location>
        <begin position="21"/>
        <end position="44"/>
    </location>
</feature>
<name>A0ABQ1RQ85_9ALTE</name>
<comment type="caution">
    <text evidence="2">The sequence shown here is derived from an EMBL/GenBank/DDBJ whole genome shotgun (WGS) entry which is preliminary data.</text>
</comment>
<sequence length="44" mass="4976">MLYKKSLFMVAITLALSACTTGRLEYVTPQGETKFACENEQPQY</sequence>
<keyword evidence="1" id="KW-0732">Signal</keyword>
<organism evidence="2 3">
    <name type="scientific">Lacimicrobium alkaliphilum</name>
    <dbReference type="NCBI Taxonomy" id="1526571"/>
    <lineage>
        <taxon>Bacteria</taxon>
        <taxon>Pseudomonadati</taxon>
        <taxon>Pseudomonadota</taxon>
        <taxon>Gammaproteobacteria</taxon>
        <taxon>Alteromonadales</taxon>
        <taxon>Alteromonadaceae</taxon>
        <taxon>Lacimicrobium</taxon>
    </lineage>
</organism>
<evidence type="ECO:0000256" key="1">
    <source>
        <dbReference type="SAM" id="SignalP"/>
    </source>
</evidence>
<protein>
    <recommendedName>
        <fullName evidence="4">Lipoprotein</fullName>
    </recommendedName>
</protein>
<evidence type="ECO:0000313" key="2">
    <source>
        <dbReference type="EMBL" id="GGD74634.1"/>
    </source>
</evidence>